<evidence type="ECO:0000256" key="1">
    <source>
        <dbReference type="SAM" id="MobiDB-lite"/>
    </source>
</evidence>
<sequence length="300" mass="32280">MMDSIYQVAVHQPTHLALCRKRMMVARLTSRFGWCGLDIPGDTDLGGQELSHASEKLKARGKCWGAQQYGRKDQNSNDHSAWGSTQLEVCHRDTFYDLRTPHELYLDVSPLHPHPVLSIVEARLIDPVTWFTAPCRLHRTLVYCANIWRAWRSLPNLHMSRCPQTQRALVISMRITPACTAPSRTTLRVRAGSRAACLTSSRRTNSRMRGNDAGGDFGVEGGEGEVGGGEEEGEGGGEVAGAVGEDEGAGVEEAEGKAEGGGGEVGEGEGYGVGAGGGEGLYAAPRPSIYLTIDIQRGSC</sequence>
<name>A0AAW0C8G0_9AGAR</name>
<feature type="compositionally biased region" description="Gly residues" evidence="1">
    <location>
        <begin position="212"/>
        <end position="227"/>
    </location>
</feature>
<protein>
    <submittedName>
        <fullName evidence="2">Uncharacterized protein</fullName>
    </submittedName>
</protein>
<dbReference type="EMBL" id="JAWWNJ010000021">
    <property type="protein sequence ID" value="KAK7034452.1"/>
    <property type="molecule type" value="Genomic_DNA"/>
</dbReference>
<dbReference type="AlphaFoldDB" id="A0AAW0C8G0"/>
<dbReference type="Proteomes" id="UP001362999">
    <property type="component" value="Unassembled WGS sequence"/>
</dbReference>
<comment type="caution">
    <text evidence="2">The sequence shown here is derived from an EMBL/GenBank/DDBJ whole genome shotgun (WGS) entry which is preliminary data.</text>
</comment>
<feature type="region of interest" description="Disordered" evidence="1">
    <location>
        <begin position="200"/>
        <end position="286"/>
    </location>
</feature>
<feature type="compositionally biased region" description="Gly residues" evidence="1">
    <location>
        <begin position="259"/>
        <end position="280"/>
    </location>
</feature>
<keyword evidence="3" id="KW-1185">Reference proteome</keyword>
<feature type="compositionally biased region" description="Acidic residues" evidence="1">
    <location>
        <begin position="244"/>
        <end position="253"/>
    </location>
</feature>
<reference evidence="2 3" key="1">
    <citation type="journal article" date="2024" name="J Genomics">
        <title>Draft genome sequencing and assembly of Favolaschia claudopus CIRM-BRFM 2984 isolated from oak limbs.</title>
        <authorList>
            <person name="Navarro D."/>
            <person name="Drula E."/>
            <person name="Chaduli D."/>
            <person name="Cazenave R."/>
            <person name="Ahrendt S."/>
            <person name="Wang J."/>
            <person name="Lipzen A."/>
            <person name="Daum C."/>
            <person name="Barry K."/>
            <person name="Grigoriev I.V."/>
            <person name="Favel A."/>
            <person name="Rosso M.N."/>
            <person name="Martin F."/>
        </authorList>
    </citation>
    <scope>NUCLEOTIDE SEQUENCE [LARGE SCALE GENOMIC DNA]</scope>
    <source>
        <strain evidence="2 3">CIRM-BRFM 2984</strain>
    </source>
</reference>
<evidence type="ECO:0000313" key="3">
    <source>
        <dbReference type="Proteomes" id="UP001362999"/>
    </source>
</evidence>
<organism evidence="2 3">
    <name type="scientific">Favolaschia claudopus</name>
    <dbReference type="NCBI Taxonomy" id="2862362"/>
    <lineage>
        <taxon>Eukaryota</taxon>
        <taxon>Fungi</taxon>
        <taxon>Dikarya</taxon>
        <taxon>Basidiomycota</taxon>
        <taxon>Agaricomycotina</taxon>
        <taxon>Agaricomycetes</taxon>
        <taxon>Agaricomycetidae</taxon>
        <taxon>Agaricales</taxon>
        <taxon>Marasmiineae</taxon>
        <taxon>Mycenaceae</taxon>
        <taxon>Favolaschia</taxon>
    </lineage>
</organism>
<gene>
    <name evidence="2" type="ORF">R3P38DRAFT_3497028</name>
</gene>
<proteinExistence type="predicted"/>
<accession>A0AAW0C8G0</accession>
<evidence type="ECO:0000313" key="2">
    <source>
        <dbReference type="EMBL" id="KAK7034452.1"/>
    </source>
</evidence>